<dbReference type="InterPro" id="IPR013249">
    <property type="entry name" value="RNA_pol_sigma70_r4_t2"/>
</dbReference>
<evidence type="ECO:0000259" key="6">
    <source>
        <dbReference type="Pfam" id="PF08281"/>
    </source>
</evidence>
<dbReference type="SUPFAM" id="SSF88659">
    <property type="entry name" value="Sigma3 and sigma4 domains of RNA polymerase sigma factors"/>
    <property type="match status" value="1"/>
</dbReference>
<keyword evidence="3" id="KW-0731">Sigma factor</keyword>
<dbReference type="GO" id="GO:0003677">
    <property type="term" value="F:DNA binding"/>
    <property type="evidence" value="ECO:0007669"/>
    <property type="project" value="InterPro"/>
</dbReference>
<dbReference type="InterPro" id="IPR014284">
    <property type="entry name" value="RNA_pol_sigma-70_dom"/>
</dbReference>
<dbReference type="InterPro" id="IPR036388">
    <property type="entry name" value="WH-like_DNA-bd_sf"/>
</dbReference>
<keyword evidence="4" id="KW-0804">Transcription</keyword>
<protein>
    <submittedName>
        <fullName evidence="7">RNA polymerase sigma-70 factor, ECF subfamily</fullName>
    </submittedName>
</protein>
<evidence type="ECO:0000259" key="5">
    <source>
        <dbReference type="Pfam" id="PF04542"/>
    </source>
</evidence>
<dbReference type="GO" id="GO:0016987">
    <property type="term" value="F:sigma factor activity"/>
    <property type="evidence" value="ECO:0007669"/>
    <property type="project" value="UniProtKB-KW"/>
</dbReference>
<dbReference type="Proteomes" id="UP000184184">
    <property type="component" value="Unassembled WGS sequence"/>
</dbReference>
<dbReference type="InterPro" id="IPR013324">
    <property type="entry name" value="RNA_pol_sigma_r3/r4-like"/>
</dbReference>
<dbReference type="InterPro" id="IPR013325">
    <property type="entry name" value="RNA_pol_sigma_r2"/>
</dbReference>
<evidence type="ECO:0000313" key="7">
    <source>
        <dbReference type="EMBL" id="SHN30867.1"/>
    </source>
</evidence>
<dbReference type="EMBL" id="FRCZ01000007">
    <property type="protein sequence ID" value="SHN30867.1"/>
    <property type="molecule type" value="Genomic_DNA"/>
</dbReference>
<dbReference type="Gene3D" id="1.10.10.10">
    <property type="entry name" value="Winged helix-like DNA-binding domain superfamily/Winged helix DNA-binding domain"/>
    <property type="match status" value="1"/>
</dbReference>
<name>A0A1M7QI83_9BACI</name>
<evidence type="ECO:0000313" key="8">
    <source>
        <dbReference type="Proteomes" id="UP000184184"/>
    </source>
</evidence>
<dbReference type="Pfam" id="PF04542">
    <property type="entry name" value="Sigma70_r2"/>
    <property type="match status" value="1"/>
</dbReference>
<accession>A0A1M7QI83</accession>
<dbReference type="InterPro" id="IPR039425">
    <property type="entry name" value="RNA_pol_sigma-70-like"/>
</dbReference>
<dbReference type="OrthoDB" id="188761at2"/>
<evidence type="ECO:0000256" key="3">
    <source>
        <dbReference type="ARBA" id="ARBA00023082"/>
    </source>
</evidence>
<dbReference type="PANTHER" id="PTHR43133">
    <property type="entry name" value="RNA POLYMERASE ECF-TYPE SIGMA FACTO"/>
    <property type="match status" value="1"/>
</dbReference>
<dbReference type="PANTHER" id="PTHR43133:SF60">
    <property type="entry name" value="RNA POLYMERASE SIGMA FACTOR SIGV"/>
    <property type="match status" value="1"/>
</dbReference>
<comment type="similarity">
    <text evidence="1">Belongs to the sigma-70 factor family. ECF subfamily.</text>
</comment>
<dbReference type="GO" id="GO:0006352">
    <property type="term" value="P:DNA-templated transcription initiation"/>
    <property type="evidence" value="ECO:0007669"/>
    <property type="project" value="InterPro"/>
</dbReference>
<dbReference type="InterPro" id="IPR007627">
    <property type="entry name" value="RNA_pol_sigma70_r2"/>
</dbReference>
<feature type="domain" description="RNA polymerase sigma factor 70 region 4 type 2" evidence="6">
    <location>
        <begin position="120"/>
        <end position="172"/>
    </location>
</feature>
<feature type="domain" description="RNA polymerase sigma-70 region 2" evidence="5">
    <location>
        <begin position="20"/>
        <end position="85"/>
    </location>
</feature>
<proteinExistence type="inferred from homology"/>
<dbReference type="SUPFAM" id="SSF88946">
    <property type="entry name" value="Sigma2 domain of RNA polymerase sigma factors"/>
    <property type="match status" value="1"/>
</dbReference>
<dbReference type="RefSeq" id="WP_073202849.1">
    <property type="nucleotide sequence ID" value="NZ_FRCZ01000007.1"/>
</dbReference>
<gene>
    <name evidence="7" type="ORF">SAMN05216179_3214</name>
</gene>
<reference evidence="7 8" key="1">
    <citation type="submission" date="2016-11" db="EMBL/GenBank/DDBJ databases">
        <authorList>
            <person name="Jaros S."/>
            <person name="Januszkiewicz K."/>
            <person name="Wedrychowicz H."/>
        </authorList>
    </citation>
    <scope>NUCLEOTIDE SEQUENCE [LARGE SCALE GENOMIC DNA]</scope>
    <source>
        <strain evidence="7 8">CGMCC 1.10681</strain>
    </source>
</reference>
<dbReference type="NCBIfam" id="TIGR02937">
    <property type="entry name" value="sigma70-ECF"/>
    <property type="match status" value="1"/>
</dbReference>
<keyword evidence="8" id="KW-1185">Reference proteome</keyword>
<organism evidence="7 8">
    <name type="scientific">Gracilibacillus kekensis</name>
    <dbReference type="NCBI Taxonomy" id="1027249"/>
    <lineage>
        <taxon>Bacteria</taxon>
        <taxon>Bacillati</taxon>
        <taxon>Bacillota</taxon>
        <taxon>Bacilli</taxon>
        <taxon>Bacillales</taxon>
        <taxon>Bacillaceae</taxon>
        <taxon>Gracilibacillus</taxon>
    </lineage>
</organism>
<sequence length="190" mass="22675">MLKKFFRKTEPTEEEFRLVYDMFYSRVYRDVYFITKDSHLAQDALQETFVKAYKHMHNLDDKGRMGAWLSTIATRTAIDILRKRKGTNEFLTDDITVQERHTQVKDPDVSFLVESNFVKEEINDVLREMKVEYREVLLLRYIHELTIKEIATNLDLTEGTVKTRLHRARNAMKEKVENDPQRQWIGGEKQ</sequence>
<evidence type="ECO:0000256" key="4">
    <source>
        <dbReference type="ARBA" id="ARBA00023163"/>
    </source>
</evidence>
<dbReference type="STRING" id="1027249.SAMN05216179_3214"/>
<keyword evidence="2" id="KW-0805">Transcription regulation</keyword>
<dbReference type="Pfam" id="PF08281">
    <property type="entry name" value="Sigma70_r4_2"/>
    <property type="match status" value="1"/>
</dbReference>
<evidence type="ECO:0000256" key="1">
    <source>
        <dbReference type="ARBA" id="ARBA00010641"/>
    </source>
</evidence>
<dbReference type="Gene3D" id="1.10.1740.10">
    <property type="match status" value="1"/>
</dbReference>
<dbReference type="AlphaFoldDB" id="A0A1M7QI83"/>
<dbReference type="CDD" id="cd06171">
    <property type="entry name" value="Sigma70_r4"/>
    <property type="match status" value="1"/>
</dbReference>
<evidence type="ECO:0000256" key="2">
    <source>
        <dbReference type="ARBA" id="ARBA00023015"/>
    </source>
</evidence>